<keyword evidence="8" id="KW-0378">Hydrolase</keyword>
<dbReference type="OrthoDB" id="10265200at2759"/>
<dbReference type="InterPro" id="IPR015870">
    <property type="entry name" value="UDP-acyl_N-AcGlcN_deAcase_N"/>
</dbReference>
<dbReference type="Pfam" id="PF03331">
    <property type="entry name" value="LpxC"/>
    <property type="match status" value="1"/>
</dbReference>
<accession>A0A2P6TDL0</accession>
<organism evidence="13 14">
    <name type="scientific">Chlorella sorokiniana</name>
    <name type="common">Freshwater green alga</name>
    <dbReference type="NCBI Taxonomy" id="3076"/>
    <lineage>
        <taxon>Eukaryota</taxon>
        <taxon>Viridiplantae</taxon>
        <taxon>Chlorophyta</taxon>
        <taxon>core chlorophytes</taxon>
        <taxon>Trebouxiophyceae</taxon>
        <taxon>Chlorellales</taxon>
        <taxon>Chlorellaceae</taxon>
        <taxon>Chlorella clade</taxon>
        <taxon>Chlorella</taxon>
    </lineage>
</organism>
<name>A0A2P6TDL0_CHLSO</name>
<dbReference type="Gene3D" id="3.30.230.20">
    <property type="entry name" value="lpxc deacetylase, domain 1"/>
    <property type="match status" value="1"/>
</dbReference>
<dbReference type="GO" id="GO:0046872">
    <property type="term" value="F:metal ion binding"/>
    <property type="evidence" value="ECO:0007669"/>
    <property type="project" value="UniProtKB-KW"/>
</dbReference>
<evidence type="ECO:0000256" key="9">
    <source>
        <dbReference type="ARBA" id="ARBA00022833"/>
    </source>
</evidence>
<evidence type="ECO:0000313" key="14">
    <source>
        <dbReference type="Proteomes" id="UP000239899"/>
    </source>
</evidence>
<keyword evidence="14" id="KW-1185">Reference proteome</keyword>
<dbReference type="InterPro" id="IPR004463">
    <property type="entry name" value="UDP-acyl_GlcNac_deAcase"/>
</dbReference>
<comment type="caution">
    <text evidence="13">The sequence shown here is derived from an EMBL/GenBank/DDBJ whole genome shotgun (WGS) entry which is preliminary data.</text>
</comment>
<dbReference type="EMBL" id="LHPG02000022">
    <property type="protein sequence ID" value="PRW20734.1"/>
    <property type="molecule type" value="Genomic_DNA"/>
</dbReference>
<dbReference type="STRING" id="3076.A0A2P6TDL0"/>
<dbReference type="Gene3D" id="3.30.1700.10">
    <property type="entry name" value="lpxc deacetylase, domain 2"/>
    <property type="match status" value="1"/>
</dbReference>
<gene>
    <name evidence="13" type="ORF">C2E21_8816</name>
</gene>
<evidence type="ECO:0000313" key="13">
    <source>
        <dbReference type="EMBL" id="PRW20734.1"/>
    </source>
</evidence>
<evidence type="ECO:0000256" key="11">
    <source>
        <dbReference type="ARBA" id="ARBA00024535"/>
    </source>
</evidence>
<dbReference type="PANTHER" id="PTHR33694">
    <property type="entry name" value="UDP-3-O-ACYL-N-ACETYLGLUCOSAMINE DEACETYLASE 1, MITOCHONDRIAL-RELATED"/>
    <property type="match status" value="1"/>
</dbReference>
<comment type="similarity">
    <text evidence="3">Belongs to the LpxC family.</text>
</comment>
<dbReference type="GO" id="GO:0103117">
    <property type="term" value="F:UDP-3-O-acyl-N-acetylglucosamine deacetylase activity"/>
    <property type="evidence" value="ECO:0007669"/>
    <property type="project" value="UniProtKB-EC"/>
</dbReference>
<comment type="pathway">
    <text evidence="2">Glycolipid biosynthesis; lipid IV(A) biosynthesis; lipid IV(A) from (3R)-3-hydroxytetradecanoyl-[acyl-carrier-protein] and UDP-N-acetyl-alpha-D-glucosamine: step 2/6.</text>
</comment>
<dbReference type="InterPro" id="IPR011334">
    <property type="entry name" value="UDP-acyl_GlcNac_deAcase_C"/>
</dbReference>
<comment type="catalytic activity">
    <reaction evidence="11">
        <text>a UDP-3-O-[(3R)-3-hydroxyacyl]-N-acetyl-alpha-D-glucosamine + H2O = a UDP-3-O-[(3R)-3-hydroxyacyl]-alpha-D-glucosamine + acetate</text>
        <dbReference type="Rhea" id="RHEA:67816"/>
        <dbReference type="ChEBI" id="CHEBI:15377"/>
        <dbReference type="ChEBI" id="CHEBI:30089"/>
        <dbReference type="ChEBI" id="CHEBI:137740"/>
        <dbReference type="ChEBI" id="CHEBI:173225"/>
        <dbReference type="EC" id="3.5.1.108"/>
    </reaction>
</comment>
<reference evidence="13 14" key="1">
    <citation type="journal article" date="2018" name="Plant J.">
        <title>Genome sequences of Chlorella sorokiniana UTEX 1602 and Micractinium conductrix SAG 241.80: implications to maltose excretion by a green alga.</title>
        <authorList>
            <person name="Arriola M.B."/>
            <person name="Velmurugan N."/>
            <person name="Zhang Y."/>
            <person name="Plunkett M.H."/>
            <person name="Hondzo H."/>
            <person name="Barney B.M."/>
        </authorList>
    </citation>
    <scope>NUCLEOTIDE SEQUENCE [LARGE SCALE GENOMIC DNA]</scope>
    <source>
        <strain evidence="14">UTEX 1602</strain>
    </source>
</reference>
<comment type="function">
    <text evidence="12">Involved in the biosynthesis of lipid A, a phosphorylated glycolipid that in bacteria anchors the lipopolysaccharide to the outer membrane of the cell. Lipid A-like molecules in plants may serve as structural components of the outer membranes of mitochondria and/or chloroplasts, or may be involved in signal transduction or plant defense responses.</text>
</comment>
<protein>
    <recommendedName>
        <fullName evidence="4">UDP-3-O-acyl-N-acetylglucosamine deacetylase</fullName>
        <ecNumber evidence="4">3.5.1.108</ecNumber>
    </recommendedName>
</protein>
<dbReference type="GO" id="GO:0016020">
    <property type="term" value="C:membrane"/>
    <property type="evidence" value="ECO:0007669"/>
    <property type="project" value="GOC"/>
</dbReference>
<keyword evidence="5" id="KW-0444">Lipid biosynthesis</keyword>
<keyword evidence="9" id="KW-0862">Zinc</keyword>
<evidence type="ECO:0000256" key="10">
    <source>
        <dbReference type="ARBA" id="ARBA00023098"/>
    </source>
</evidence>
<comment type="cofactor">
    <cofactor evidence="1">
        <name>Zn(2+)</name>
        <dbReference type="ChEBI" id="CHEBI:29105"/>
    </cofactor>
</comment>
<evidence type="ECO:0000256" key="1">
    <source>
        <dbReference type="ARBA" id="ARBA00001947"/>
    </source>
</evidence>
<evidence type="ECO:0000256" key="5">
    <source>
        <dbReference type="ARBA" id="ARBA00022516"/>
    </source>
</evidence>
<sequence>MLGSPEGAAVWGTEHLLAALECCGVHNARIEVEGGKEMPIIDGSALGWASEILRAGVQVALDAAGEEASQPSAGSLQEVFTVQDGESFISFYPSQTARVTVGVDYTADAPVIGQQWFSWSPEANSESDFISLLAPARTCFASVEQVLALREEGLLQAGPDYVSIVGNNQDWYLGATGMLAGLAPFSCYPCLR</sequence>
<dbReference type="SUPFAM" id="SSF54211">
    <property type="entry name" value="Ribosomal protein S5 domain 2-like"/>
    <property type="match status" value="2"/>
</dbReference>
<evidence type="ECO:0000256" key="8">
    <source>
        <dbReference type="ARBA" id="ARBA00022801"/>
    </source>
</evidence>
<evidence type="ECO:0000256" key="3">
    <source>
        <dbReference type="ARBA" id="ARBA00006170"/>
    </source>
</evidence>
<proteinExistence type="inferred from homology"/>
<dbReference type="PANTHER" id="PTHR33694:SF1">
    <property type="entry name" value="UDP-3-O-ACYL-N-ACETYLGLUCOSAMINE DEACETYLASE 1, MITOCHONDRIAL-RELATED"/>
    <property type="match status" value="1"/>
</dbReference>
<evidence type="ECO:0000256" key="6">
    <source>
        <dbReference type="ARBA" id="ARBA00022556"/>
    </source>
</evidence>
<keyword evidence="6" id="KW-0441">Lipid A biosynthesis</keyword>
<keyword evidence="10" id="KW-0443">Lipid metabolism</keyword>
<evidence type="ECO:0000256" key="7">
    <source>
        <dbReference type="ARBA" id="ARBA00022723"/>
    </source>
</evidence>
<evidence type="ECO:0000256" key="2">
    <source>
        <dbReference type="ARBA" id="ARBA00005002"/>
    </source>
</evidence>
<dbReference type="AlphaFoldDB" id="A0A2P6TDL0"/>
<dbReference type="GO" id="GO:2001289">
    <property type="term" value="P:lipid X metabolic process"/>
    <property type="evidence" value="ECO:0007669"/>
    <property type="project" value="UniProtKB-ARBA"/>
</dbReference>
<evidence type="ECO:0000256" key="12">
    <source>
        <dbReference type="ARBA" id="ARBA00024987"/>
    </source>
</evidence>
<dbReference type="GO" id="GO:0009245">
    <property type="term" value="P:lipid A biosynthetic process"/>
    <property type="evidence" value="ECO:0007669"/>
    <property type="project" value="UniProtKB-KW"/>
</dbReference>
<dbReference type="UniPathway" id="UPA00359">
    <property type="reaction ID" value="UER00478"/>
</dbReference>
<evidence type="ECO:0000256" key="4">
    <source>
        <dbReference type="ARBA" id="ARBA00012745"/>
    </source>
</evidence>
<dbReference type="EC" id="3.5.1.108" evidence="4"/>
<dbReference type="InterPro" id="IPR020568">
    <property type="entry name" value="Ribosomal_Su5_D2-typ_SF"/>
</dbReference>
<dbReference type="Proteomes" id="UP000239899">
    <property type="component" value="Unassembled WGS sequence"/>
</dbReference>
<keyword evidence="7" id="KW-0479">Metal-binding</keyword>